<dbReference type="CDD" id="cd00761">
    <property type="entry name" value="Glyco_tranf_GTA_type"/>
    <property type="match status" value="1"/>
</dbReference>
<evidence type="ECO:0000313" key="6">
    <source>
        <dbReference type="Proteomes" id="UP000471300"/>
    </source>
</evidence>
<dbReference type="SUPFAM" id="SSF53448">
    <property type="entry name" value="Nucleotide-diphospho-sugar transferases"/>
    <property type="match status" value="1"/>
</dbReference>
<name>A0ABD6J9L9_9LACO</name>
<dbReference type="AlphaFoldDB" id="A0ABD6J9L9"/>
<dbReference type="InterPro" id="IPR001173">
    <property type="entry name" value="Glyco_trans_2-like"/>
</dbReference>
<dbReference type="EMBL" id="VSTR01000007">
    <property type="protein sequence ID" value="MYY73195.1"/>
    <property type="molecule type" value="Genomic_DNA"/>
</dbReference>
<dbReference type="Gene3D" id="3.90.550.10">
    <property type="entry name" value="Spore Coat Polysaccharide Biosynthesis Protein SpsA, Chain A"/>
    <property type="match status" value="1"/>
</dbReference>
<evidence type="ECO:0000259" key="2">
    <source>
        <dbReference type="Pfam" id="PF00535"/>
    </source>
</evidence>
<dbReference type="PANTHER" id="PTHR43685">
    <property type="entry name" value="GLYCOSYLTRANSFERASE"/>
    <property type="match status" value="1"/>
</dbReference>
<dbReference type="RefSeq" id="WP_081539116.1">
    <property type="nucleotide sequence ID" value="NZ_CP090411.1"/>
</dbReference>
<reference evidence="5 6" key="1">
    <citation type="journal article" date="2020" name="Food Funct.">
        <title>Screening of Lactobacillus salivarius strains from the feces of Chinese populations and the evaluation of their effects against intestinal inflammation in mice.</title>
        <authorList>
            <person name="Zhai Q."/>
            <person name="Shen X."/>
            <person name="Cen S."/>
            <person name="Zhang C."/>
            <person name="Tian F."/>
            <person name="Zhao J."/>
            <person name="Zhang H."/>
            <person name="Xue Y."/>
            <person name="Chen W."/>
        </authorList>
    </citation>
    <scope>NUCLEOTIDE SEQUENCE [LARGE SCALE GENOMIC DNA]</scope>
    <source>
        <strain evidence="4 6">FZJTZ28M4.scaf</strain>
        <strain evidence="3 5">FZJTZ9M6.scaf</strain>
    </source>
</reference>
<sequence>MNKPLVTVIIPTYNRAKTIERSINSVLSQSYSNLELIVVDDGSSDNTKSVVENIDDSRVRYIWQNNSGACAARNNGINNARGEYIAFNDSDDTWKPNKLEKQLEVVTKTGADVVFCKLSIPVKNGYKKLQPEGINEGFVNFRKNSVAGIGTQTLLFKKKVLTKFRFDEEIPRFQDLEILINIMNSRNYELYCINESLLDDYKVSRDSISVNSNKLITALEILERKYPDLKNISPALSRDISGYFRFSSKIEIKNKNYFKAVKYEFKAIMYEERKKLLYPWILLRDIVRFLK</sequence>
<dbReference type="PANTHER" id="PTHR43685:SF11">
    <property type="entry name" value="GLYCOSYLTRANSFERASE TAGX-RELATED"/>
    <property type="match status" value="1"/>
</dbReference>
<dbReference type="InterPro" id="IPR029044">
    <property type="entry name" value="Nucleotide-diphossugar_trans"/>
</dbReference>
<organism evidence="4 6">
    <name type="scientific">Ligilactobacillus salivarius</name>
    <dbReference type="NCBI Taxonomy" id="1624"/>
    <lineage>
        <taxon>Bacteria</taxon>
        <taxon>Bacillati</taxon>
        <taxon>Bacillota</taxon>
        <taxon>Bacilli</taxon>
        <taxon>Lactobacillales</taxon>
        <taxon>Lactobacillaceae</taxon>
        <taxon>Ligilactobacillus</taxon>
    </lineage>
</organism>
<proteinExistence type="inferred from homology"/>
<protein>
    <submittedName>
        <fullName evidence="4">Glycosyltransferase family 2 protein</fullName>
    </submittedName>
</protein>
<dbReference type="Pfam" id="PF00535">
    <property type="entry name" value="Glycos_transf_2"/>
    <property type="match status" value="1"/>
</dbReference>
<evidence type="ECO:0000313" key="4">
    <source>
        <dbReference type="EMBL" id="MYZ66243.1"/>
    </source>
</evidence>
<evidence type="ECO:0000256" key="1">
    <source>
        <dbReference type="ARBA" id="ARBA00006739"/>
    </source>
</evidence>
<evidence type="ECO:0000313" key="3">
    <source>
        <dbReference type="EMBL" id="MYY73195.1"/>
    </source>
</evidence>
<evidence type="ECO:0000313" key="5">
    <source>
        <dbReference type="Proteomes" id="UP000470980"/>
    </source>
</evidence>
<dbReference type="InterPro" id="IPR050834">
    <property type="entry name" value="Glycosyltransf_2"/>
</dbReference>
<dbReference type="EMBL" id="VSTU01000005">
    <property type="protein sequence ID" value="MYZ66243.1"/>
    <property type="molecule type" value="Genomic_DNA"/>
</dbReference>
<gene>
    <name evidence="4" type="ORF">FYL06_04690</name>
    <name evidence="3" type="ORF">FYL10_05825</name>
</gene>
<comment type="caution">
    <text evidence="4">The sequence shown here is derived from an EMBL/GenBank/DDBJ whole genome shotgun (WGS) entry which is preliminary data.</text>
</comment>
<dbReference type="Proteomes" id="UP000471300">
    <property type="component" value="Unassembled WGS sequence"/>
</dbReference>
<accession>A0ABD6J9L9</accession>
<dbReference type="Proteomes" id="UP000470980">
    <property type="component" value="Unassembled WGS sequence"/>
</dbReference>
<feature type="domain" description="Glycosyltransferase 2-like" evidence="2">
    <location>
        <begin position="7"/>
        <end position="133"/>
    </location>
</feature>
<comment type="similarity">
    <text evidence="1">Belongs to the glycosyltransferase 2 family.</text>
</comment>